<dbReference type="GeneID" id="54556075"/>
<dbReference type="RefSeq" id="XP_033653815.1">
    <property type="nucleotide sequence ID" value="XM_033802900.1"/>
</dbReference>
<sequence>MANNNIISNSTTSSDPVSVPVGTVSSCPVSLTTSRGISVQSPSTIPQNDLNHIPNEDGEKSKIDDSKFAPSASTHAQTQESFHSDQWHTVPRTWTSIPRLDQNCAITESYSFPPSATPTPSPNSKRLHSRALSDDHAPSQPPPVRPETARRLTLESLQQLNCVGRERDGLSAWLREDQREGVWDNIGYVRVPMESPSEGWERKGGM</sequence>
<dbReference type="Proteomes" id="UP000800097">
    <property type="component" value="Unassembled WGS sequence"/>
</dbReference>
<dbReference type="EMBL" id="ML986494">
    <property type="protein sequence ID" value="KAF2276276.1"/>
    <property type="molecule type" value="Genomic_DNA"/>
</dbReference>
<feature type="compositionally biased region" description="Polar residues" evidence="1">
    <location>
        <begin position="31"/>
        <end position="50"/>
    </location>
</feature>
<keyword evidence="3" id="KW-1185">Reference proteome</keyword>
<name>A0A6A6JKQ9_WESOR</name>
<feature type="compositionally biased region" description="Basic and acidic residues" evidence="1">
    <location>
        <begin position="54"/>
        <end position="67"/>
    </location>
</feature>
<gene>
    <name evidence="2" type="ORF">EI97DRAFT_53987</name>
</gene>
<feature type="compositionally biased region" description="Low complexity" evidence="1">
    <location>
        <begin position="1"/>
        <end position="30"/>
    </location>
</feature>
<proteinExistence type="predicted"/>
<dbReference type="AlphaFoldDB" id="A0A6A6JKQ9"/>
<reference evidence="2" key="1">
    <citation type="journal article" date="2020" name="Stud. Mycol.">
        <title>101 Dothideomycetes genomes: a test case for predicting lifestyles and emergence of pathogens.</title>
        <authorList>
            <person name="Haridas S."/>
            <person name="Albert R."/>
            <person name="Binder M."/>
            <person name="Bloem J."/>
            <person name="Labutti K."/>
            <person name="Salamov A."/>
            <person name="Andreopoulos B."/>
            <person name="Baker S."/>
            <person name="Barry K."/>
            <person name="Bills G."/>
            <person name="Bluhm B."/>
            <person name="Cannon C."/>
            <person name="Castanera R."/>
            <person name="Culley D."/>
            <person name="Daum C."/>
            <person name="Ezra D."/>
            <person name="Gonzalez J."/>
            <person name="Henrissat B."/>
            <person name="Kuo A."/>
            <person name="Liang C."/>
            <person name="Lipzen A."/>
            <person name="Lutzoni F."/>
            <person name="Magnuson J."/>
            <person name="Mondo S."/>
            <person name="Nolan M."/>
            <person name="Ohm R."/>
            <person name="Pangilinan J."/>
            <person name="Park H.-J."/>
            <person name="Ramirez L."/>
            <person name="Alfaro M."/>
            <person name="Sun H."/>
            <person name="Tritt A."/>
            <person name="Yoshinaga Y."/>
            <person name="Zwiers L.-H."/>
            <person name="Turgeon B."/>
            <person name="Goodwin S."/>
            <person name="Spatafora J."/>
            <person name="Crous P."/>
            <person name="Grigoriev I."/>
        </authorList>
    </citation>
    <scope>NUCLEOTIDE SEQUENCE</scope>
    <source>
        <strain evidence="2">CBS 379.55</strain>
    </source>
</reference>
<evidence type="ECO:0000313" key="3">
    <source>
        <dbReference type="Proteomes" id="UP000800097"/>
    </source>
</evidence>
<accession>A0A6A6JKQ9</accession>
<evidence type="ECO:0000313" key="2">
    <source>
        <dbReference type="EMBL" id="KAF2276276.1"/>
    </source>
</evidence>
<feature type="region of interest" description="Disordered" evidence="1">
    <location>
        <begin position="1"/>
        <end position="87"/>
    </location>
</feature>
<evidence type="ECO:0000256" key="1">
    <source>
        <dbReference type="SAM" id="MobiDB-lite"/>
    </source>
</evidence>
<feature type="region of interest" description="Disordered" evidence="1">
    <location>
        <begin position="109"/>
        <end position="146"/>
    </location>
</feature>
<protein>
    <submittedName>
        <fullName evidence="2">Uncharacterized protein</fullName>
    </submittedName>
</protein>
<feature type="compositionally biased region" description="Polar residues" evidence="1">
    <location>
        <begin position="71"/>
        <end position="81"/>
    </location>
</feature>
<organism evidence="2 3">
    <name type="scientific">Westerdykella ornata</name>
    <dbReference type="NCBI Taxonomy" id="318751"/>
    <lineage>
        <taxon>Eukaryota</taxon>
        <taxon>Fungi</taxon>
        <taxon>Dikarya</taxon>
        <taxon>Ascomycota</taxon>
        <taxon>Pezizomycotina</taxon>
        <taxon>Dothideomycetes</taxon>
        <taxon>Pleosporomycetidae</taxon>
        <taxon>Pleosporales</taxon>
        <taxon>Sporormiaceae</taxon>
        <taxon>Westerdykella</taxon>
    </lineage>
</organism>